<dbReference type="RefSeq" id="WP_099758414.1">
    <property type="nucleotide sequence ID" value="NZ_CATKQI010000071.1"/>
</dbReference>
<gene>
    <name evidence="2" type="ORF">QMK45_22385</name>
</gene>
<accession>A0ABU5BQ61</accession>
<dbReference type="InterPro" id="IPR041129">
    <property type="entry name" value="CdiI_2"/>
</dbReference>
<evidence type="ECO:0000313" key="3">
    <source>
        <dbReference type="Proteomes" id="UP001287024"/>
    </source>
</evidence>
<proteinExistence type="predicted"/>
<organism evidence="2 3">
    <name type="scientific">Pseudomonas zeae</name>
    <dbReference type="NCBI Taxonomy" id="2745510"/>
    <lineage>
        <taxon>Bacteria</taxon>
        <taxon>Pseudomonadati</taxon>
        <taxon>Pseudomonadota</taxon>
        <taxon>Gammaproteobacteria</taxon>
        <taxon>Pseudomonadales</taxon>
        <taxon>Pseudomonadaceae</taxon>
        <taxon>Pseudomonas</taxon>
    </lineage>
</organism>
<name>A0ABU5BQ61_9PSED</name>
<keyword evidence="3" id="KW-1185">Reference proteome</keyword>
<evidence type="ECO:0000259" key="1">
    <source>
        <dbReference type="Pfam" id="PF18593"/>
    </source>
</evidence>
<protein>
    <submittedName>
        <fullName evidence="2">Contact-dependent growth inhibition system immunity protein</fullName>
    </submittedName>
</protein>
<dbReference type="CDD" id="cd20687">
    <property type="entry name" value="CdiI_Ykris-like"/>
    <property type="match status" value="1"/>
</dbReference>
<dbReference type="EMBL" id="JASFAG010000004">
    <property type="protein sequence ID" value="MDX9678650.1"/>
    <property type="molecule type" value="Genomic_DNA"/>
</dbReference>
<reference evidence="2 3" key="1">
    <citation type="submission" date="2023-05" db="EMBL/GenBank/DDBJ databases">
        <title>Siderophore-mediated competition between Bacillus subtilis and Pseudomonas marginalis.</title>
        <authorList>
            <person name="Lyng M."/>
            <person name="Joergensen J.P.B."/>
            <person name="Schostag M.D."/>
            <person name="Jarmusch S.A."/>
            <person name="Aguilar D.K.C."/>
            <person name="Andrade C.N.L."/>
            <person name="Kovacs A.T."/>
        </authorList>
    </citation>
    <scope>NUCLEOTIDE SEQUENCE [LARGE SCALE GENOMIC DNA]</scope>
    <source>
        <strain evidence="2 3">P8_72</strain>
    </source>
</reference>
<dbReference type="Pfam" id="PF18593">
    <property type="entry name" value="CdiI_2"/>
    <property type="match status" value="1"/>
</dbReference>
<comment type="caution">
    <text evidence="2">The sequence shown here is derived from an EMBL/GenBank/DDBJ whole genome shotgun (WGS) entry which is preliminary data.</text>
</comment>
<dbReference type="Proteomes" id="UP001287024">
    <property type="component" value="Unassembled WGS sequence"/>
</dbReference>
<evidence type="ECO:0000313" key="2">
    <source>
        <dbReference type="EMBL" id="MDX9678650.1"/>
    </source>
</evidence>
<sequence>MTTEDFPSLFQFLGAYFHEDWMCEFAFADDVVRSFLADSDCSAVERVITEIDALLAMNMTENKFRDFLLKEIGCCYCYWHDWQDGNAWLKHISVLFREASRSNI</sequence>
<feature type="domain" description="CdiI immunity protein" evidence="1">
    <location>
        <begin position="6"/>
        <end position="93"/>
    </location>
</feature>